<dbReference type="GO" id="GO:0003723">
    <property type="term" value="F:RNA binding"/>
    <property type="evidence" value="ECO:0007669"/>
    <property type="project" value="TreeGrafter"/>
</dbReference>
<dbReference type="FunFam" id="1.10.10.440:FF:000013">
    <property type="entry name" value="pre-mRNA-processing protein 40A isoform X1"/>
    <property type="match status" value="1"/>
</dbReference>
<protein>
    <submittedName>
        <fullName evidence="10">U1 snRNP-associated protein Usp104</fullName>
    </submittedName>
</protein>
<dbReference type="GO" id="GO:0005685">
    <property type="term" value="C:U1 snRNP"/>
    <property type="evidence" value="ECO:0007669"/>
    <property type="project" value="TreeGrafter"/>
</dbReference>
<organism evidence="10 11">
    <name type="scientific">Dendryphion nanum</name>
    <dbReference type="NCBI Taxonomy" id="256645"/>
    <lineage>
        <taxon>Eukaryota</taxon>
        <taxon>Fungi</taxon>
        <taxon>Dikarya</taxon>
        <taxon>Ascomycota</taxon>
        <taxon>Pezizomycotina</taxon>
        <taxon>Dothideomycetes</taxon>
        <taxon>Pleosporomycetidae</taxon>
        <taxon>Pleosporales</taxon>
        <taxon>Torulaceae</taxon>
        <taxon>Dendryphion</taxon>
    </lineage>
</organism>
<keyword evidence="5" id="KW-0539">Nucleus</keyword>
<feature type="region of interest" description="Disordered" evidence="7">
    <location>
        <begin position="580"/>
        <end position="782"/>
    </location>
</feature>
<feature type="compositionally biased region" description="Low complexity" evidence="7">
    <location>
        <begin position="101"/>
        <end position="118"/>
    </location>
</feature>
<dbReference type="PROSITE" id="PS50020">
    <property type="entry name" value="WW_DOMAIN_2"/>
    <property type="match status" value="2"/>
</dbReference>
<dbReference type="PROSITE" id="PS01159">
    <property type="entry name" value="WW_DOMAIN_1"/>
    <property type="match status" value="2"/>
</dbReference>
<feature type="compositionally biased region" description="Basic and acidic residues" evidence="7">
    <location>
        <begin position="728"/>
        <end position="737"/>
    </location>
</feature>
<sequence length="782" mass="92554">MNGSTGAPAANIPWQEATTPDGRTYYFKAGSTETQWDKPIELMTHVERALVDMPWQEFKSPDGKPYWHNPQSKETTWVMPEEIKNLKRLQEAQPPRPLKAPPAAAWAAGPTSLPSYNNRNHDRDDYHSDRRDRDRDRDRDRERDREAGYLGGDRPTATFGSSTEILFSNPQDAEEAFNKLLKKLNVQSDWSWPQAIRAGIKDPHWRAIPDPKDREAAFKSYCDDLRAQDKAKEQDRQAKLRDDFIDMLRSHPQIKYYTRWRTALPMIENEAIFRSAKNDGERRILFEEYIASLKRAQAQNEAQERKSALDDLASLLPTLKIEPFTRWHAAEGKLQNSDEFADEQYRSLSKVDVLNTFERHIRELQRQLNEKVQADRRTRNRLERQNRDAYVKLLRELQDNGRLRAGTKWKEVHELIHDDERYIAMLGQPGSSPLDLFWDTLEQLDGKFRTQRRHALEVLETQRFEVTTATSFENFLEVMRNDSQTSALDEQSLKAIFAYVIGKVKKREDDERRDSEHHERRAMDDFRSALKHLEPPILASSTWDETRPRVEKTEEYRAVKSDANRRSVFDKYIRRLDDKKRDRERDRDRDRERSRRDPRDRERDRDRRDRDREYRNGRSDRRTTRTRSPEFDPYAEERRQAQEDREARYRVNERTGLSPPFRRLSRDENHHDRPRRGSGDHYGRERREREAERERTYVSRADPLESAVSVLDYGDTTGRPSSLGRRRRESDESSNRRDPKRPRFSPHAERAPKSPAVQLTTEIMKEDTILRSGSEEGEIEED</sequence>
<keyword evidence="4" id="KW-0508">mRNA splicing</keyword>
<gene>
    <name evidence="10" type="ORF">B0J11DRAFT_548996</name>
</gene>
<dbReference type="InterPro" id="IPR002713">
    <property type="entry name" value="FF_domain"/>
</dbReference>
<evidence type="ECO:0000313" key="11">
    <source>
        <dbReference type="Proteomes" id="UP000700596"/>
    </source>
</evidence>
<dbReference type="InterPro" id="IPR039726">
    <property type="entry name" value="Prp40-like"/>
</dbReference>
<dbReference type="InterPro" id="IPR036517">
    <property type="entry name" value="FF_domain_sf"/>
</dbReference>
<evidence type="ECO:0000259" key="8">
    <source>
        <dbReference type="PROSITE" id="PS50020"/>
    </source>
</evidence>
<dbReference type="Pfam" id="PF01846">
    <property type="entry name" value="FF"/>
    <property type="match status" value="4"/>
</dbReference>
<dbReference type="SUPFAM" id="SSF51045">
    <property type="entry name" value="WW domain"/>
    <property type="match status" value="2"/>
</dbReference>
<feature type="compositionally biased region" description="Basic and acidic residues" evidence="7">
    <location>
        <begin position="664"/>
        <end position="697"/>
    </location>
</feature>
<dbReference type="SMART" id="SM00441">
    <property type="entry name" value="FF"/>
    <property type="match status" value="5"/>
</dbReference>
<comment type="subcellular location">
    <subcellularLocation>
        <location evidence="1">Nucleus</location>
    </subcellularLocation>
</comment>
<feature type="domain" description="FF" evidence="9">
    <location>
        <begin position="519"/>
        <end position="575"/>
    </location>
</feature>
<evidence type="ECO:0000313" key="10">
    <source>
        <dbReference type="EMBL" id="KAH7130757.1"/>
    </source>
</evidence>
<feature type="domain" description="WW" evidence="8">
    <location>
        <begin position="8"/>
        <end position="41"/>
    </location>
</feature>
<dbReference type="SUPFAM" id="SSF81698">
    <property type="entry name" value="FF domain"/>
    <property type="match status" value="5"/>
</dbReference>
<evidence type="ECO:0000259" key="9">
    <source>
        <dbReference type="PROSITE" id="PS51676"/>
    </source>
</evidence>
<feature type="domain" description="FF" evidence="9">
    <location>
        <begin position="237"/>
        <end position="292"/>
    </location>
</feature>
<dbReference type="Gene3D" id="2.20.70.10">
    <property type="match status" value="2"/>
</dbReference>
<feature type="compositionally biased region" description="Basic and acidic residues" evidence="7">
    <location>
        <begin position="119"/>
        <end position="147"/>
    </location>
</feature>
<keyword evidence="2" id="KW-0507">mRNA processing</keyword>
<keyword evidence="6" id="KW-0175">Coiled coil</keyword>
<accession>A0A9P9IRP8</accession>
<evidence type="ECO:0000256" key="1">
    <source>
        <dbReference type="ARBA" id="ARBA00004123"/>
    </source>
</evidence>
<dbReference type="SMART" id="SM00456">
    <property type="entry name" value="WW"/>
    <property type="match status" value="2"/>
</dbReference>
<feature type="domain" description="FF" evidence="9">
    <location>
        <begin position="381"/>
        <end position="443"/>
    </location>
</feature>
<feature type="coiled-coil region" evidence="6">
    <location>
        <begin position="354"/>
        <end position="385"/>
    </location>
</feature>
<dbReference type="InterPro" id="IPR036020">
    <property type="entry name" value="WW_dom_sf"/>
</dbReference>
<dbReference type="Pfam" id="PF00397">
    <property type="entry name" value="WW"/>
    <property type="match status" value="1"/>
</dbReference>
<name>A0A9P9IRP8_9PLEO</name>
<evidence type="ECO:0000256" key="7">
    <source>
        <dbReference type="SAM" id="MobiDB-lite"/>
    </source>
</evidence>
<evidence type="ECO:0000256" key="2">
    <source>
        <dbReference type="ARBA" id="ARBA00022664"/>
    </source>
</evidence>
<feature type="region of interest" description="Disordered" evidence="7">
    <location>
        <begin position="92"/>
        <end position="161"/>
    </location>
</feature>
<evidence type="ECO:0000256" key="4">
    <source>
        <dbReference type="ARBA" id="ARBA00023187"/>
    </source>
</evidence>
<dbReference type="GO" id="GO:0045292">
    <property type="term" value="P:mRNA cis splicing, via spliceosome"/>
    <property type="evidence" value="ECO:0007669"/>
    <property type="project" value="InterPro"/>
</dbReference>
<evidence type="ECO:0000256" key="3">
    <source>
        <dbReference type="ARBA" id="ARBA00022737"/>
    </source>
</evidence>
<feature type="domain" description="WW" evidence="8">
    <location>
        <begin position="49"/>
        <end position="82"/>
    </location>
</feature>
<dbReference type="Gene3D" id="1.10.10.440">
    <property type="entry name" value="FF domain"/>
    <property type="match status" value="5"/>
</dbReference>
<evidence type="ECO:0000256" key="5">
    <source>
        <dbReference type="ARBA" id="ARBA00023242"/>
    </source>
</evidence>
<dbReference type="CDD" id="cd00201">
    <property type="entry name" value="WW"/>
    <property type="match status" value="2"/>
</dbReference>
<dbReference type="AlphaFoldDB" id="A0A9P9IRP8"/>
<reference evidence="10" key="1">
    <citation type="journal article" date="2021" name="Nat. Commun.">
        <title>Genetic determinants of endophytism in the Arabidopsis root mycobiome.</title>
        <authorList>
            <person name="Mesny F."/>
            <person name="Miyauchi S."/>
            <person name="Thiergart T."/>
            <person name="Pickel B."/>
            <person name="Atanasova L."/>
            <person name="Karlsson M."/>
            <person name="Huettel B."/>
            <person name="Barry K.W."/>
            <person name="Haridas S."/>
            <person name="Chen C."/>
            <person name="Bauer D."/>
            <person name="Andreopoulos W."/>
            <person name="Pangilinan J."/>
            <person name="LaButti K."/>
            <person name="Riley R."/>
            <person name="Lipzen A."/>
            <person name="Clum A."/>
            <person name="Drula E."/>
            <person name="Henrissat B."/>
            <person name="Kohler A."/>
            <person name="Grigoriev I.V."/>
            <person name="Martin F.M."/>
            <person name="Hacquard S."/>
        </authorList>
    </citation>
    <scope>NUCLEOTIDE SEQUENCE</scope>
    <source>
        <strain evidence="10">MPI-CAGE-CH-0243</strain>
    </source>
</reference>
<feature type="compositionally biased region" description="Basic and acidic residues" evidence="7">
    <location>
        <begin position="580"/>
        <end position="653"/>
    </location>
</feature>
<feature type="region of interest" description="Disordered" evidence="7">
    <location>
        <begin position="1"/>
        <end position="21"/>
    </location>
</feature>
<comment type="caution">
    <text evidence="10">The sequence shown here is derived from an EMBL/GenBank/DDBJ whole genome shotgun (WGS) entry which is preliminary data.</text>
</comment>
<dbReference type="Proteomes" id="UP000700596">
    <property type="component" value="Unassembled WGS sequence"/>
</dbReference>
<dbReference type="PANTHER" id="PTHR11864:SF0">
    <property type="entry name" value="PRP40 PRE-MRNA PROCESSING FACTOR 40 HOMOLOG A (YEAST)"/>
    <property type="match status" value="1"/>
</dbReference>
<dbReference type="InterPro" id="IPR001202">
    <property type="entry name" value="WW_dom"/>
</dbReference>
<dbReference type="GO" id="GO:0071004">
    <property type="term" value="C:U2-type prespliceosome"/>
    <property type="evidence" value="ECO:0007669"/>
    <property type="project" value="TreeGrafter"/>
</dbReference>
<keyword evidence="11" id="KW-1185">Reference proteome</keyword>
<proteinExistence type="predicted"/>
<keyword evidence="3" id="KW-0677">Repeat</keyword>
<feature type="region of interest" description="Disordered" evidence="7">
    <location>
        <begin position="508"/>
        <end position="528"/>
    </location>
</feature>
<dbReference type="PANTHER" id="PTHR11864">
    <property type="entry name" value="PRE-MRNA-PROCESSING PROTEIN PRP40"/>
    <property type="match status" value="1"/>
</dbReference>
<dbReference type="PROSITE" id="PS51676">
    <property type="entry name" value="FF"/>
    <property type="match status" value="3"/>
</dbReference>
<dbReference type="EMBL" id="JAGMWT010000004">
    <property type="protein sequence ID" value="KAH7130757.1"/>
    <property type="molecule type" value="Genomic_DNA"/>
</dbReference>
<dbReference type="Pfam" id="PF25432">
    <property type="entry name" value="FF_PRPF40A"/>
    <property type="match status" value="1"/>
</dbReference>
<dbReference type="OrthoDB" id="187617at2759"/>
<evidence type="ECO:0000256" key="6">
    <source>
        <dbReference type="SAM" id="Coils"/>
    </source>
</evidence>